<reference evidence="2 3" key="1">
    <citation type="journal article" date="2008" name="Nature">
        <title>The genome of the model beetle and pest Tribolium castaneum.</title>
        <authorList>
            <consortium name="Tribolium Genome Sequencing Consortium"/>
            <person name="Richards S."/>
            <person name="Gibbs R.A."/>
            <person name="Weinstock G.M."/>
            <person name="Brown S.J."/>
            <person name="Denell R."/>
            <person name="Beeman R.W."/>
            <person name="Gibbs R."/>
            <person name="Beeman R.W."/>
            <person name="Brown S.J."/>
            <person name="Bucher G."/>
            <person name="Friedrich M."/>
            <person name="Grimmelikhuijzen C.J."/>
            <person name="Klingler M."/>
            <person name="Lorenzen M."/>
            <person name="Richards S."/>
            <person name="Roth S."/>
            <person name="Schroder R."/>
            <person name="Tautz D."/>
            <person name="Zdobnov E.M."/>
            <person name="Muzny D."/>
            <person name="Gibbs R.A."/>
            <person name="Weinstock G.M."/>
            <person name="Attaway T."/>
            <person name="Bell S."/>
            <person name="Buhay C.J."/>
            <person name="Chandrabose M.N."/>
            <person name="Chavez D."/>
            <person name="Clerk-Blankenburg K.P."/>
            <person name="Cree A."/>
            <person name="Dao M."/>
            <person name="Davis C."/>
            <person name="Chacko J."/>
            <person name="Dinh H."/>
            <person name="Dugan-Rocha S."/>
            <person name="Fowler G."/>
            <person name="Garner T.T."/>
            <person name="Garnes J."/>
            <person name="Gnirke A."/>
            <person name="Hawes A."/>
            <person name="Hernandez J."/>
            <person name="Hines S."/>
            <person name="Holder M."/>
            <person name="Hume J."/>
            <person name="Jhangiani S.N."/>
            <person name="Joshi V."/>
            <person name="Khan Z.M."/>
            <person name="Jackson L."/>
            <person name="Kovar C."/>
            <person name="Kowis A."/>
            <person name="Lee S."/>
            <person name="Lewis L.R."/>
            <person name="Margolis J."/>
            <person name="Morgan M."/>
            <person name="Nazareth L.V."/>
            <person name="Nguyen N."/>
            <person name="Okwuonu G."/>
            <person name="Parker D."/>
            <person name="Richards S."/>
            <person name="Ruiz S.J."/>
            <person name="Santibanez J."/>
            <person name="Savard J."/>
            <person name="Scherer S.E."/>
            <person name="Schneider B."/>
            <person name="Sodergren E."/>
            <person name="Tautz D."/>
            <person name="Vattahil S."/>
            <person name="Villasana D."/>
            <person name="White C.S."/>
            <person name="Wright R."/>
            <person name="Park Y."/>
            <person name="Beeman R.W."/>
            <person name="Lord J."/>
            <person name="Oppert B."/>
            <person name="Lorenzen M."/>
            <person name="Brown S."/>
            <person name="Wang L."/>
            <person name="Savard J."/>
            <person name="Tautz D."/>
            <person name="Richards S."/>
            <person name="Weinstock G."/>
            <person name="Gibbs R.A."/>
            <person name="Liu Y."/>
            <person name="Worley K."/>
            <person name="Weinstock G."/>
            <person name="Elsik C.G."/>
            <person name="Reese J.T."/>
            <person name="Elhaik E."/>
            <person name="Landan G."/>
            <person name="Graur D."/>
            <person name="Arensburger P."/>
            <person name="Atkinson P."/>
            <person name="Beeman R.W."/>
            <person name="Beidler J."/>
            <person name="Brown S.J."/>
            <person name="Demuth J.P."/>
            <person name="Drury D.W."/>
            <person name="Du Y.Z."/>
            <person name="Fujiwara H."/>
            <person name="Lorenzen M."/>
            <person name="Maselli V."/>
            <person name="Osanai M."/>
            <person name="Park Y."/>
            <person name="Robertson H.M."/>
            <person name="Tu Z."/>
            <person name="Wang J.J."/>
            <person name="Wang S."/>
            <person name="Richards S."/>
            <person name="Song H."/>
            <person name="Zhang L."/>
            <person name="Sodergren E."/>
            <person name="Werner D."/>
            <person name="Stanke M."/>
            <person name="Morgenstern B."/>
            <person name="Solovyev V."/>
            <person name="Kosarev P."/>
            <person name="Brown G."/>
            <person name="Chen H.C."/>
            <person name="Ermolaeva O."/>
            <person name="Hlavina W."/>
            <person name="Kapustin Y."/>
            <person name="Kiryutin B."/>
            <person name="Kitts P."/>
            <person name="Maglott D."/>
            <person name="Pruitt K."/>
            <person name="Sapojnikov V."/>
            <person name="Souvorov A."/>
            <person name="Mackey A.J."/>
            <person name="Waterhouse R.M."/>
            <person name="Wyder S."/>
            <person name="Zdobnov E.M."/>
            <person name="Zdobnov E.M."/>
            <person name="Wyder S."/>
            <person name="Kriventseva E.V."/>
            <person name="Kadowaki T."/>
            <person name="Bork P."/>
            <person name="Aranda M."/>
            <person name="Bao R."/>
            <person name="Beermann A."/>
            <person name="Berns N."/>
            <person name="Bolognesi R."/>
            <person name="Bonneton F."/>
            <person name="Bopp D."/>
            <person name="Brown S.J."/>
            <person name="Bucher G."/>
            <person name="Butts T."/>
            <person name="Chaumot A."/>
            <person name="Denell R.E."/>
            <person name="Ferrier D.E."/>
            <person name="Friedrich M."/>
            <person name="Gordon C.M."/>
            <person name="Jindra M."/>
            <person name="Klingler M."/>
            <person name="Lan Q."/>
            <person name="Lattorff H.M."/>
            <person name="Laudet V."/>
            <person name="von Levetsow C."/>
            <person name="Liu Z."/>
            <person name="Lutz R."/>
            <person name="Lynch J.A."/>
            <person name="da Fonseca R.N."/>
            <person name="Posnien N."/>
            <person name="Reuter R."/>
            <person name="Roth S."/>
            <person name="Savard J."/>
            <person name="Schinko J.B."/>
            <person name="Schmitt C."/>
            <person name="Schoppmeier M."/>
            <person name="Schroder R."/>
            <person name="Shippy T.D."/>
            <person name="Simonnet F."/>
            <person name="Marques-Souza H."/>
            <person name="Tautz D."/>
            <person name="Tomoyasu Y."/>
            <person name="Trauner J."/>
            <person name="Van der Zee M."/>
            <person name="Vervoort M."/>
            <person name="Wittkopp N."/>
            <person name="Wimmer E.A."/>
            <person name="Yang X."/>
            <person name="Jones A.K."/>
            <person name="Sattelle D.B."/>
            <person name="Ebert P.R."/>
            <person name="Nelson D."/>
            <person name="Scott J.G."/>
            <person name="Beeman R.W."/>
            <person name="Muthukrishnan S."/>
            <person name="Kramer K.J."/>
            <person name="Arakane Y."/>
            <person name="Beeman R.W."/>
            <person name="Zhu Q."/>
            <person name="Hogenkamp D."/>
            <person name="Dixit R."/>
            <person name="Oppert B."/>
            <person name="Jiang H."/>
            <person name="Zou Z."/>
            <person name="Marshall J."/>
            <person name="Elpidina E."/>
            <person name="Vinokurov K."/>
            <person name="Oppert C."/>
            <person name="Zou Z."/>
            <person name="Evans J."/>
            <person name="Lu Z."/>
            <person name="Zhao P."/>
            <person name="Sumathipala N."/>
            <person name="Altincicek B."/>
            <person name="Vilcinskas A."/>
            <person name="Williams M."/>
            <person name="Hultmark D."/>
            <person name="Hetru C."/>
            <person name="Jiang H."/>
            <person name="Grimmelikhuijzen C.J."/>
            <person name="Hauser F."/>
            <person name="Cazzamali G."/>
            <person name="Williamson M."/>
            <person name="Park Y."/>
            <person name="Li B."/>
            <person name="Tanaka Y."/>
            <person name="Predel R."/>
            <person name="Neupert S."/>
            <person name="Schachtner J."/>
            <person name="Verleyen P."/>
            <person name="Raible F."/>
            <person name="Bork P."/>
            <person name="Friedrich M."/>
            <person name="Walden K.K."/>
            <person name="Robertson H.M."/>
            <person name="Angeli S."/>
            <person name="Foret S."/>
            <person name="Bucher G."/>
            <person name="Schuetz S."/>
            <person name="Maleszka R."/>
            <person name="Wimmer E.A."/>
            <person name="Beeman R.W."/>
            <person name="Lorenzen M."/>
            <person name="Tomoyasu Y."/>
            <person name="Miller S.C."/>
            <person name="Grossmann D."/>
            <person name="Bucher G."/>
        </authorList>
    </citation>
    <scope>NUCLEOTIDE SEQUENCE [LARGE SCALE GENOMIC DNA]</scope>
    <source>
        <strain evidence="2 3">Georgia GA2</strain>
    </source>
</reference>
<evidence type="ECO:0000313" key="2">
    <source>
        <dbReference type="EMBL" id="EEZ98611.1"/>
    </source>
</evidence>
<feature type="region of interest" description="Disordered" evidence="1">
    <location>
        <begin position="1"/>
        <end position="43"/>
    </location>
</feature>
<dbReference type="HOGENOM" id="CLU_687592_0_0_1"/>
<feature type="compositionally biased region" description="Low complexity" evidence="1">
    <location>
        <begin position="19"/>
        <end position="32"/>
    </location>
</feature>
<proteinExistence type="predicted"/>
<evidence type="ECO:0000256" key="1">
    <source>
        <dbReference type="SAM" id="MobiDB-lite"/>
    </source>
</evidence>
<reference evidence="2 3" key="2">
    <citation type="journal article" date="2010" name="Nucleic Acids Res.">
        <title>BeetleBase in 2010: revisions to provide comprehensive genomic information for Tribolium castaneum.</title>
        <authorList>
            <person name="Kim H.S."/>
            <person name="Murphy T."/>
            <person name="Xia J."/>
            <person name="Caragea D."/>
            <person name="Park Y."/>
            <person name="Beeman R.W."/>
            <person name="Lorenzen M.D."/>
            <person name="Butcher S."/>
            <person name="Manak J.R."/>
            <person name="Brown S.J."/>
        </authorList>
    </citation>
    <scope>GENOME REANNOTATION</scope>
    <source>
        <strain evidence="2 3">Georgia GA2</strain>
    </source>
</reference>
<dbReference type="Proteomes" id="UP000007266">
    <property type="component" value="Linkage group 2"/>
</dbReference>
<protein>
    <submittedName>
        <fullName evidence="2">Uncharacterized protein</fullName>
    </submittedName>
</protein>
<dbReference type="AlphaFoldDB" id="D6WAB1"/>
<keyword evidence="3" id="KW-1185">Reference proteome</keyword>
<sequence>MSERKRRWLSKVYSDSQENNTDTDISWSSSDSNSEDHANSSHKRVKIKKWLELHLEQKVRNIIMTPPRTIEILTPDEFLESPVITERKPEDQSPILSRFLQEQSPVISRNKVARKLNNANYATRKKIKNTEWVELHLDQNVNMTPPPRTEVLTRDETLESPVINKINPEDQSPVLAQRESPVITRNKTLRKIGWRSKKIENETRTQIITDDFNSSPLKTQFNISPANTELSQRLDIDPVPSQHVSEVISNDSSSYSDLKALYHQPPPKRKRFKKGSLASQLQKAVNLQSSSTAIWQHEMFLSKSKGEEVRTSSAEEIDFVVLKKWKEYSCTILECRYCKKSKFSVENDRSFLITVGLHNPSNICFEPNETYRIFPPYLTKIVKYELKETLCLIDGCRFISL</sequence>
<name>D6WAB1_TRICA</name>
<evidence type="ECO:0000313" key="3">
    <source>
        <dbReference type="Proteomes" id="UP000007266"/>
    </source>
</evidence>
<accession>D6WAB1</accession>
<gene>
    <name evidence="2" type="primary">AUGUSTUS-3.0.2_01133</name>
    <name evidence="2" type="ORF">TcasGA2_TC001133</name>
</gene>
<organism evidence="2 3">
    <name type="scientific">Tribolium castaneum</name>
    <name type="common">Red flour beetle</name>
    <dbReference type="NCBI Taxonomy" id="7070"/>
    <lineage>
        <taxon>Eukaryota</taxon>
        <taxon>Metazoa</taxon>
        <taxon>Ecdysozoa</taxon>
        <taxon>Arthropoda</taxon>
        <taxon>Hexapoda</taxon>
        <taxon>Insecta</taxon>
        <taxon>Pterygota</taxon>
        <taxon>Neoptera</taxon>
        <taxon>Endopterygota</taxon>
        <taxon>Coleoptera</taxon>
        <taxon>Polyphaga</taxon>
        <taxon>Cucujiformia</taxon>
        <taxon>Tenebrionidae</taxon>
        <taxon>Tenebrionidae incertae sedis</taxon>
        <taxon>Tribolium</taxon>
    </lineage>
</organism>
<dbReference type="EMBL" id="KQ971312">
    <property type="protein sequence ID" value="EEZ98611.1"/>
    <property type="molecule type" value="Genomic_DNA"/>
</dbReference>